<dbReference type="SUPFAM" id="SSF55874">
    <property type="entry name" value="ATPase domain of HSP90 chaperone/DNA topoisomerase II/histidine kinase"/>
    <property type="match status" value="1"/>
</dbReference>
<protein>
    <submittedName>
        <fullName evidence="3">ATP-binding protein</fullName>
    </submittedName>
</protein>
<keyword evidence="3" id="KW-0547">Nucleotide-binding</keyword>
<proteinExistence type="predicted"/>
<feature type="domain" description="Histidine kinase/HSP90-like ATPase" evidence="2">
    <location>
        <begin position="27"/>
        <end position="142"/>
    </location>
</feature>
<dbReference type="Gene3D" id="3.30.565.10">
    <property type="entry name" value="Histidine kinase-like ATPase, C-terminal domain"/>
    <property type="match status" value="1"/>
</dbReference>
<keyword evidence="1" id="KW-0723">Serine/threonine-protein kinase</keyword>
<dbReference type="PANTHER" id="PTHR35526">
    <property type="entry name" value="ANTI-SIGMA-F FACTOR RSBW-RELATED"/>
    <property type="match status" value="1"/>
</dbReference>
<dbReference type="GO" id="GO:0005524">
    <property type="term" value="F:ATP binding"/>
    <property type="evidence" value="ECO:0007669"/>
    <property type="project" value="UniProtKB-KW"/>
</dbReference>
<dbReference type="InterPro" id="IPR003594">
    <property type="entry name" value="HATPase_dom"/>
</dbReference>
<evidence type="ECO:0000313" key="3">
    <source>
        <dbReference type="EMBL" id="QKW48903.1"/>
    </source>
</evidence>
<dbReference type="GO" id="GO:0004674">
    <property type="term" value="F:protein serine/threonine kinase activity"/>
    <property type="evidence" value="ECO:0007669"/>
    <property type="project" value="UniProtKB-KW"/>
</dbReference>
<accession>A0A7H8N3L5</accession>
<keyword evidence="1" id="KW-0808">Transferase</keyword>
<evidence type="ECO:0000256" key="1">
    <source>
        <dbReference type="ARBA" id="ARBA00022527"/>
    </source>
</evidence>
<evidence type="ECO:0000259" key="2">
    <source>
        <dbReference type="Pfam" id="PF13581"/>
    </source>
</evidence>
<keyword evidence="1" id="KW-0418">Kinase</keyword>
<dbReference type="Pfam" id="PF13581">
    <property type="entry name" value="HATPase_c_2"/>
    <property type="match status" value="1"/>
</dbReference>
<keyword evidence="4" id="KW-1185">Reference proteome</keyword>
<dbReference type="AlphaFoldDB" id="A0A7H8N3L5"/>
<sequence length="169" mass="18527">MATSYDGLWLGRPGGTVAQRLQDAFHLPALSTSVAEARKRVLARLAEWGAHDELRDDAQLVVSELFTNAVRHTNSDRVRCELRVFADRLRVEVADQGREHATLCPRESGWEQEGGRGLMLVEALSDSWGVRPREGGQGRAVWAYLPTAGLPAQSTGLPDRPTGSSPLWA</sequence>
<name>A0A7H8N3L5_9ACTN</name>
<dbReference type="EMBL" id="CP054929">
    <property type="protein sequence ID" value="QKW48903.1"/>
    <property type="molecule type" value="Genomic_DNA"/>
</dbReference>
<dbReference type="InterPro" id="IPR036890">
    <property type="entry name" value="HATPase_C_sf"/>
</dbReference>
<dbReference type="InterPro" id="IPR050267">
    <property type="entry name" value="Anti-sigma-factor_SerPK"/>
</dbReference>
<keyword evidence="3" id="KW-0067">ATP-binding</keyword>
<dbReference type="CDD" id="cd16936">
    <property type="entry name" value="HATPase_RsbW-like"/>
    <property type="match status" value="1"/>
</dbReference>
<dbReference type="Proteomes" id="UP000509303">
    <property type="component" value="Chromosome"/>
</dbReference>
<dbReference type="RefSeq" id="WP_176160635.1">
    <property type="nucleotide sequence ID" value="NZ_CP054929.1"/>
</dbReference>
<organism evidence="3 4">
    <name type="scientific">Streptomyces buecherae</name>
    <dbReference type="NCBI Taxonomy" id="2763006"/>
    <lineage>
        <taxon>Bacteria</taxon>
        <taxon>Bacillati</taxon>
        <taxon>Actinomycetota</taxon>
        <taxon>Actinomycetes</taxon>
        <taxon>Kitasatosporales</taxon>
        <taxon>Streptomycetaceae</taxon>
        <taxon>Streptomyces</taxon>
    </lineage>
</organism>
<reference evidence="3 4" key="1">
    <citation type="submission" date="2020-06" db="EMBL/GenBank/DDBJ databases">
        <title>Genome mining for natural products.</title>
        <authorList>
            <person name="Zhang B."/>
            <person name="Shi J."/>
            <person name="Ge H."/>
        </authorList>
    </citation>
    <scope>NUCLEOTIDE SEQUENCE [LARGE SCALE GENOMIC DNA]</scope>
    <source>
        <strain evidence="3 4">NA00687</strain>
    </source>
</reference>
<evidence type="ECO:0000313" key="4">
    <source>
        <dbReference type="Proteomes" id="UP000509303"/>
    </source>
</evidence>
<gene>
    <name evidence="3" type="ORF">HUT08_04385</name>
</gene>
<dbReference type="PANTHER" id="PTHR35526:SF3">
    <property type="entry name" value="ANTI-SIGMA-F FACTOR RSBW"/>
    <property type="match status" value="1"/>
</dbReference>